<evidence type="ECO:0000313" key="2">
    <source>
        <dbReference type="Proteomes" id="UP000267289"/>
    </source>
</evidence>
<protein>
    <submittedName>
        <fullName evidence="1">Uncharacterized protein</fullName>
    </submittedName>
</protein>
<organism evidence="1 2">
    <name type="scientific">Mycobacterium innocens</name>
    <dbReference type="NCBI Taxonomy" id="2341083"/>
    <lineage>
        <taxon>Bacteria</taxon>
        <taxon>Bacillati</taxon>
        <taxon>Actinomycetota</taxon>
        <taxon>Actinomycetes</taxon>
        <taxon>Mycobacteriales</taxon>
        <taxon>Mycobacteriaceae</taxon>
        <taxon>Mycobacterium</taxon>
    </lineage>
</organism>
<dbReference type="AlphaFoldDB" id="A0A498QIA6"/>
<accession>A0A498QIA6</accession>
<dbReference type="OrthoDB" id="3483903at2"/>
<sequence length="97" mass="10365">MSGGPVEPNRPDAMLGVSDWDDEDLLTLVEASQRLGAEINASRRRIRQAEEALAEDDSPAIGAVDAAVLAAECLRLQQLVRAAERIQRGQADAQTGP</sequence>
<keyword evidence="2" id="KW-1185">Reference proteome</keyword>
<dbReference type="EMBL" id="UPHQ01000312">
    <property type="protein sequence ID" value="VBA46166.1"/>
    <property type="molecule type" value="Genomic_DNA"/>
</dbReference>
<gene>
    <name evidence="1" type="ORF">LAUMK13_05611</name>
</gene>
<dbReference type="RefSeq" id="WP_075543049.1">
    <property type="nucleotide sequence ID" value="NZ_UPHQ01000312.1"/>
</dbReference>
<dbReference type="Proteomes" id="UP000267289">
    <property type="component" value="Unassembled WGS sequence"/>
</dbReference>
<proteinExistence type="predicted"/>
<name>A0A498QIA6_9MYCO</name>
<evidence type="ECO:0000313" key="1">
    <source>
        <dbReference type="EMBL" id="VBA46166.1"/>
    </source>
</evidence>
<reference evidence="1 2" key="1">
    <citation type="submission" date="2018-09" db="EMBL/GenBank/DDBJ databases">
        <authorList>
            <person name="Tagini F."/>
        </authorList>
    </citation>
    <scope>NUCLEOTIDE SEQUENCE [LARGE SCALE GENOMIC DNA]</scope>
    <source>
        <strain evidence="1 2">MK13</strain>
    </source>
</reference>